<name>A0A9P0DT92_PHACE</name>
<keyword evidence="5" id="KW-0325">Glycoprotein</keyword>
<keyword evidence="3 6" id="KW-0378">Hydrolase</keyword>
<evidence type="ECO:0000256" key="4">
    <source>
        <dbReference type="ARBA" id="ARBA00023157"/>
    </source>
</evidence>
<evidence type="ECO:0000256" key="3">
    <source>
        <dbReference type="ARBA" id="ARBA00022801"/>
    </source>
</evidence>
<dbReference type="PROSITE" id="PS00122">
    <property type="entry name" value="CARBOXYLESTERASE_B_1"/>
    <property type="match status" value="1"/>
</dbReference>
<evidence type="ECO:0000256" key="7">
    <source>
        <dbReference type="SAM" id="Phobius"/>
    </source>
</evidence>
<protein>
    <recommendedName>
        <fullName evidence="6">Carboxylic ester hydrolase</fullName>
        <ecNumber evidence="6">3.1.1.-</ecNumber>
    </recommendedName>
</protein>
<keyword evidence="2" id="KW-0719">Serine esterase</keyword>
<dbReference type="PANTHER" id="PTHR43142">
    <property type="entry name" value="CARBOXYLIC ESTER HYDROLASE"/>
    <property type="match status" value="1"/>
</dbReference>
<keyword evidence="10" id="KW-1185">Reference proteome</keyword>
<dbReference type="InterPro" id="IPR019819">
    <property type="entry name" value="Carboxylesterase_B_CS"/>
</dbReference>
<dbReference type="InterPro" id="IPR029058">
    <property type="entry name" value="AB_hydrolase_fold"/>
</dbReference>
<proteinExistence type="inferred from homology"/>
<dbReference type="AlphaFoldDB" id="A0A9P0DT92"/>
<dbReference type="Gene3D" id="3.40.50.1820">
    <property type="entry name" value="alpha/beta hydrolase"/>
    <property type="match status" value="1"/>
</dbReference>
<sequence length="577" mass="65807">MSLRYVIFLLAAYVYVMYLLGFRVFWIQFTLLHMNADVLVTIPKGTIRGRKEYSLRNISFYAFQEIPFAKPPVGELRFRDAQPEEGWEGILDATKNTKVCYQQSNIYNEANLTLMENEDCLYLNVYTPMYPTSEASLPVMFYIYGGGFVNGAANFAYFGPHYFMEHDVIVVTANYRVGPFGFLATGDLVSPGNYGLKDQLLALKWVNQNIKYFGGDPEKVTIFGQSAGAASVNFHLMSKQSEGLFRASIAQSGSILCPWVYQKDYKNIAYDLASYVDSNFQRNSSSEELLRFLRNVPASDLKKAAASYPAQMMNDQITQGFVFAVTIEPEHENAFITESMYEAVEKGHINRVPMMIGTCSEEAITFATNIHDFEWSTRQLDNNASKLVNNNMHLTDPNQLEAAGEAIRRIYTDGPLADDLGKAVRYHSDTSFTRGIIRYAQMQSKFSDIYFYQFSHYGPIIGDRPNIEGAYKVGHSDDNAFIWTYGNWSGMNYQKPEDILTSNRYTTLFTNFAKYLDPTPEPSSLFDNIDWPTVDPDNFQYLDINDTLTIKKNPKGDVFPKWVEVYEQMAIKPYTTF</sequence>
<evidence type="ECO:0000256" key="1">
    <source>
        <dbReference type="ARBA" id="ARBA00005964"/>
    </source>
</evidence>
<keyword evidence="4" id="KW-1015">Disulfide bond</keyword>
<accession>A0A9P0DT92</accession>
<keyword evidence="7" id="KW-0812">Transmembrane</keyword>
<evidence type="ECO:0000313" key="10">
    <source>
        <dbReference type="Proteomes" id="UP001153737"/>
    </source>
</evidence>
<evidence type="ECO:0000256" key="5">
    <source>
        <dbReference type="ARBA" id="ARBA00023180"/>
    </source>
</evidence>
<comment type="similarity">
    <text evidence="1 6">Belongs to the type-B carboxylesterase/lipase family.</text>
</comment>
<reference evidence="9" key="2">
    <citation type="submission" date="2022-10" db="EMBL/GenBank/DDBJ databases">
        <authorList>
            <consortium name="ENA_rothamsted_submissions"/>
            <consortium name="culmorum"/>
            <person name="King R."/>
        </authorList>
    </citation>
    <scope>NUCLEOTIDE SEQUENCE</scope>
</reference>
<feature type="domain" description="Carboxylesterase type B" evidence="8">
    <location>
        <begin position="38"/>
        <end position="555"/>
    </location>
</feature>
<dbReference type="SUPFAM" id="SSF53474">
    <property type="entry name" value="alpha/beta-Hydrolases"/>
    <property type="match status" value="1"/>
</dbReference>
<dbReference type="Proteomes" id="UP001153737">
    <property type="component" value="Chromosome 8"/>
</dbReference>
<keyword evidence="7" id="KW-0472">Membrane</keyword>
<dbReference type="PROSITE" id="PS00941">
    <property type="entry name" value="CARBOXYLESTERASE_B_2"/>
    <property type="match status" value="1"/>
</dbReference>
<dbReference type="EMBL" id="OU896714">
    <property type="protein sequence ID" value="CAH1180166.1"/>
    <property type="molecule type" value="Genomic_DNA"/>
</dbReference>
<dbReference type="InterPro" id="IPR002018">
    <property type="entry name" value="CarbesteraseB"/>
</dbReference>
<evidence type="ECO:0000259" key="8">
    <source>
        <dbReference type="Pfam" id="PF00135"/>
    </source>
</evidence>
<evidence type="ECO:0000256" key="6">
    <source>
        <dbReference type="RuleBase" id="RU361235"/>
    </source>
</evidence>
<reference evidence="9" key="1">
    <citation type="submission" date="2022-01" db="EMBL/GenBank/DDBJ databases">
        <authorList>
            <person name="King R."/>
        </authorList>
    </citation>
    <scope>NUCLEOTIDE SEQUENCE</scope>
</reference>
<feature type="transmembrane region" description="Helical" evidence="7">
    <location>
        <begin position="6"/>
        <end position="26"/>
    </location>
</feature>
<dbReference type="PANTHER" id="PTHR43142:SF1">
    <property type="entry name" value="CARBOXYLIC ESTER HYDROLASE"/>
    <property type="match status" value="1"/>
</dbReference>
<evidence type="ECO:0000256" key="2">
    <source>
        <dbReference type="ARBA" id="ARBA00022487"/>
    </source>
</evidence>
<gene>
    <name evidence="9" type="ORF">PHAECO_LOCUS11876</name>
</gene>
<dbReference type="EC" id="3.1.1.-" evidence="6"/>
<dbReference type="GO" id="GO:0052689">
    <property type="term" value="F:carboxylic ester hydrolase activity"/>
    <property type="evidence" value="ECO:0007669"/>
    <property type="project" value="UniProtKB-KW"/>
</dbReference>
<dbReference type="InterPro" id="IPR019826">
    <property type="entry name" value="Carboxylesterase_B_AS"/>
</dbReference>
<dbReference type="Pfam" id="PF00135">
    <property type="entry name" value="COesterase"/>
    <property type="match status" value="1"/>
</dbReference>
<organism evidence="9 10">
    <name type="scientific">Phaedon cochleariae</name>
    <name type="common">Mustard beetle</name>
    <dbReference type="NCBI Taxonomy" id="80249"/>
    <lineage>
        <taxon>Eukaryota</taxon>
        <taxon>Metazoa</taxon>
        <taxon>Ecdysozoa</taxon>
        <taxon>Arthropoda</taxon>
        <taxon>Hexapoda</taxon>
        <taxon>Insecta</taxon>
        <taxon>Pterygota</taxon>
        <taxon>Neoptera</taxon>
        <taxon>Endopterygota</taxon>
        <taxon>Coleoptera</taxon>
        <taxon>Polyphaga</taxon>
        <taxon>Cucujiformia</taxon>
        <taxon>Chrysomeloidea</taxon>
        <taxon>Chrysomelidae</taxon>
        <taxon>Chrysomelinae</taxon>
        <taxon>Chrysomelini</taxon>
        <taxon>Phaedon</taxon>
    </lineage>
</organism>
<evidence type="ECO:0000313" key="9">
    <source>
        <dbReference type="EMBL" id="CAH1180166.1"/>
    </source>
</evidence>
<keyword evidence="7" id="KW-1133">Transmembrane helix</keyword>
<dbReference type="OrthoDB" id="5783533at2759"/>